<sequence length="93" mass="10541">MILKQVPRKVDRNSMPPKKNQNSHAPKLLACQHKSYLPKKHEKTKAADSNRNNYSNGYKGPKEQCNGIWKPGWQIASHFQSKGASTHEYGPAQ</sequence>
<dbReference type="EMBL" id="CM001221">
    <property type="protein sequence ID" value="KEH27789.1"/>
    <property type="molecule type" value="Genomic_DNA"/>
</dbReference>
<keyword evidence="4" id="KW-1185">Reference proteome</keyword>
<protein>
    <submittedName>
        <fullName evidence="2 3">Uncharacterized protein</fullName>
    </submittedName>
</protein>
<accession>A0A072UDC5</accession>
<reference evidence="3" key="3">
    <citation type="submission" date="2015-04" db="UniProtKB">
        <authorList>
            <consortium name="EnsemblPlants"/>
        </authorList>
    </citation>
    <scope>IDENTIFICATION</scope>
    <source>
        <strain evidence="3">cv. Jemalong A17</strain>
    </source>
</reference>
<dbReference type="Proteomes" id="UP000002051">
    <property type="component" value="Chromosome 5"/>
</dbReference>
<evidence type="ECO:0000313" key="3">
    <source>
        <dbReference type="EnsemblPlants" id="KEH27789"/>
    </source>
</evidence>
<reference evidence="2 4" key="2">
    <citation type="journal article" date="2014" name="BMC Genomics">
        <title>An improved genome release (version Mt4.0) for the model legume Medicago truncatula.</title>
        <authorList>
            <person name="Tang H."/>
            <person name="Krishnakumar V."/>
            <person name="Bidwell S."/>
            <person name="Rosen B."/>
            <person name="Chan A."/>
            <person name="Zhou S."/>
            <person name="Gentzbittel L."/>
            <person name="Childs K.L."/>
            <person name="Yandell M."/>
            <person name="Gundlach H."/>
            <person name="Mayer K.F."/>
            <person name="Schwartz D.C."/>
            <person name="Town C.D."/>
        </authorList>
    </citation>
    <scope>GENOME REANNOTATION</scope>
    <source>
        <strain evidence="2">A17</strain>
        <strain evidence="3 4">cv. Jemalong A17</strain>
    </source>
</reference>
<organism evidence="2 4">
    <name type="scientific">Medicago truncatula</name>
    <name type="common">Barrel medic</name>
    <name type="synonym">Medicago tribuloides</name>
    <dbReference type="NCBI Taxonomy" id="3880"/>
    <lineage>
        <taxon>Eukaryota</taxon>
        <taxon>Viridiplantae</taxon>
        <taxon>Streptophyta</taxon>
        <taxon>Embryophyta</taxon>
        <taxon>Tracheophyta</taxon>
        <taxon>Spermatophyta</taxon>
        <taxon>Magnoliopsida</taxon>
        <taxon>eudicotyledons</taxon>
        <taxon>Gunneridae</taxon>
        <taxon>Pentapetalae</taxon>
        <taxon>rosids</taxon>
        <taxon>fabids</taxon>
        <taxon>Fabales</taxon>
        <taxon>Fabaceae</taxon>
        <taxon>Papilionoideae</taxon>
        <taxon>50 kb inversion clade</taxon>
        <taxon>NPAAA clade</taxon>
        <taxon>Hologalegina</taxon>
        <taxon>IRL clade</taxon>
        <taxon>Trifolieae</taxon>
        <taxon>Medicago</taxon>
    </lineage>
</organism>
<dbReference type="EnsemblPlants" id="KEH27789">
    <property type="protein sequence ID" value="KEH27789"/>
    <property type="gene ID" value="MTR_5g038035"/>
</dbReference>
<feature type="region of interest" description="Disordered" evidence="1">
    <location>
        <begin position="1"/>
        <end position="27"/>
    </location>
</feature>
<gene>
    <name evidence="2" type="ordered locus">MTR_5g038035</name>
</gene>
<dbReference type="HOGENOM" id="CLU_2402998_0_0_1"/>
<reference evidence="2 4" key="1">
    <citation type="journal article" date="2011" name="Nature">
        <title>The Medicago genome provides insight into the evolution of rhizobial symbioses.</title>
        <authorList>
            <person name="Young N.D."/>
            <person name="Debelle F."/>
            <person name="Oldroyd G.E."/>
            <person name="Geurts R."/>
            <person name="Cannon S.B."/>
            <person name="Udvardi M.K."/>
            <person name="Benedito V.A."/>
            <person name="Mayer K.F."/>
            <person name="Gouzy J."/>
            <person name="Schoof H."/>
            <person name="Van de Peer Y."/>
            <person name="Proost S."/>
            <person name="Cook D.R."/>
            <person name="Meyers B.C."/>
            <person name="Spannagl M."/>
            <person name="Cheung F."/>
            <person name="De Mita S."/>
            <person name="Krishnakumar V."/>
            <person name="Gundlach H."/>
            <person name="Zhou S."/>
            <person name="Mudge J."/>
            <person name="Bharti A.K."/>
            <person name="Murray J.D."/>
            <person name="Naoumkina M.A."/>
            <person name="Rosen B."/>
            <person name="Silverstein K.A."/>
            <person name="Tang H."/>
            <person name="Rombauts S."/>
            <person name="Zhao P.X."/>
            <person name="Zhou P."/>
            <person name="Barbe V."/>
            <person name="Bardou P."/>
            <person name="Bechner M."/>
            <person name="Bellec A."/>
            <person name="Berger A."/>
            <person name="Berges H."/>
            <person name="Bidwell S."/>
            <person name="Bisseling T."/>
            <person name="Choisne N."/>
            <person name="Couloux A."/>
            <person name="Denny R."/>
            <person name="Deshpande S."/>
            <person name="Dai X."/>
            <person name="Doyle J.J."/>
            <person name="Dudez A.M."/>
            <person name="Farmer A.D."/>
            <person name="Fouteau S."/>
            <person name="Franken C."/>
            <person name="Gibelin C."/>
            <person name="Gish J."/>
            <person name="Goldstein S."/>
            <person name="Gonzalez A.J."/>
            <person name="Green P.J."/>
            <person name="Hallab A."/>
            <person name="Hartog M."/>
            <person name="Hua A."/>
            <person name="Humphray S.J."/>
            <person name="Jeong D.H."/>
            <person name="Jing Y."/>
            <person name="Jocker A."/>
            <person name="Kenton S.M."/>
            <person name="Kim D.J."/>
            <person name="Klee K."/>
            <person name="Lai H."/>
            <person name="Lang C."/>
            <person name="Lin S."/>
            <person name="Macmil S.L."/>
            <person name="Magdelenat G."/>
            <person name="Matthews L."/>
            <person name="McCorrison J."/>
            <person name="Monaghan E.L."/>
            <person name="Mun J.H."/>
            <person name="Najar F.Z."/>
            <person name="Nicholson C."/>
            <person name="Noirot C."/>
            <person name="O'Bleness M."/>
            <person name="Paule C.R."/>
            <person name="Poulain J."/>
            <person name="Prion F."/>
            <person name="Qin B."/>
            <person name="Qu C."/>
            <person name="Retzel E.F."/>
            <person name="Riddle C."/>
            <person name="Sallet E."/>
            <person name="Samain S."/>
            <person name="Samson N."/>
            <person name="Sanders I."/>
            <person name="Saurat O."/>
            <person name="Scarpelli C."/>
            <person name="Schiex T."/>
            <person name="Segurens B."/>
            <person name="Severin A.J."/>
            <person name="Sherrier D.J."/>
            <person name="Shi R."/>
            <person name="Sims S."/>
            <person name="Singer S.R."/>
            <person name="Sinharoy S."/>
            <person name="Sterck L."/>
            <person name="Viollet A."/>
            <person name="Wang B.B."/>
            <person name="Wang K."/>
            <person name="Wang M."/>
            <person name="Wang X."/>
            <person name="Warfsmann J."/>
            <person name="Weissenbach J."/>
            <person name="White D.D."/>
            <person name="White J.D."/>
            <person name="Wiley G.B."/>
            <person name="Wincker P."/>
            <person name="Xing Y."/>
            <person name="Yang L."/>
            <person name="Yao Z."/>
            <person name="Ying F."/>
            <person name="Zhai J."/>
            <person name="Zhou L."/>
            <person name="Zuber A."/>
            <person name="Denarie J."/>
            <person name="Dixon R.A."/>
            <person name="May G.D."/>
            <person name="Schwartz D.C."/>
            <person name="Rogers J."/>
            <person name="Quetier F."/>
            <person name="Town C.D."/>
            <person name="Roe B.A."/>
        </authorList>
    </citation>
    <scope>NUCLEOTIDE SEQUENCE [LARGE SCALE GENOMIC DNA]</scope>
    <source>
        <strain evidence="2">A17</strain>
        <strain evidence="3 4">cv. Jemalong A17</strain>
    </source>
</reference>
<feature type="region of interest" description="Disordered" evidence="1">
    <location>
        <begin position="39"/>
        <end position="60"/>
    </location>
</feature>
<name>A0A072UDC5_MEDTR</name>
<proteinExistence type="predicted"/>
<evidence type="ECO:0000256" key="1">
    <source>
        <dbReference type="SAM" id="MobiDB-lite"/>
    </source>
</evidence>
<dbReference type="AlphaFoldDB" id="A0A072UDC5"/>
<evidence type="ECO:0000313" key="2">
    <source>
        <dbReference type="EMBL" id="KEH27789.1"/>
    </source>
</evidence>
<evidence type="ECO:0000313" key="4">
    <source>
        <dbReference type="Proteomes" id="UP000002051"/>
    </source>
</evidence>
<feature type="compositionally biased region" description="Polar residues" evidence="1">
    <location>
        <begin position="47"/>
        <end position="56"/>
    </location>
</feature>